<dbReference type="PROSITE" id="PS01350">
    <property type="entry name" value="ISPF"/>
    <property type="match status" value="1"/>
</dbReference>
<dbReference type="UniPathway" id="UPA00056">
    <property type="reaction ID" value="UER00093"/>
</dbReference>
<dbReference type="AlphaFoldDB" id="A0A840V163"/>
<comment type="similarity">
    <text evidence="14">In the C-terminal section; belongs to the IspF family.</text>
</comment>
<dbReference type="InterPro" id="IPR034683">
    <property type="entry name" value="IspD/TarI"/>
</dbReference>
<evidence type="ECO:0000256" key="1">
    <source>
        <dbReference type="ARBA" id="ARBA00000200"/>
    </source>
</evidence>
<dbReference type="InterPro" id="IPR036571">
    <property type="entry name" value="MECDP_synthase_sf"/>
</dbReference>
<comment type="cofactor">
    <cofactor evidence="3 14">
        <name>a divalent metal cation</name>
        <dbReference type="ChEBI" id="CHEBI:60240"/>
    </cofactor>
</comment>
<name>A0A840V163_9BACT</name>
<comment type="similarity">
    <text evidence="6">Belongs to the IspF family.</text>
</comment>
<comment type="function">
    <text evidence="14">Bifunctional enzyme that catalyzes the formation of 4-diphosphocytidyl-2-C-methyl-D-erythritol from CTP and 2-C-methyl-D-erythritol 4-phosphate (MEP) (IspD), and catalyzes the conversion of 4-diphosphocytidyl-2-C-methyl-D-erythritol 2-phosphate (CDP-ME2P) to 2-C-methyl-D-erythritol 2,4-cyclodiphosphate (ME-CPP) with a corresponding release of cytidine 5-monophosphate (CMP) (IspF).</text>
</comment>
<comment type="similarity">
    <text evidence="14">In the N-terminal section; belongs to the IspD/TarI cytidylyltransferase family. IspD subfamily.</text>
</comment>
<evidence type="ECO:0000256" key="3">
    <source>
        <dbReference type="ARBA" id="ARBA00001968"/>
    </source>
</evidence>
<evidence type="ECO:0000256" key="10">
    <source>
        <dbReference type="ARBA" id="ARBA00022723"/>
    </source>
</evidence>
<comment type="pathway">
    <text evidence="5 14">Isoprenoid biosynthesis; isopentenyl diphosphate biosynthesis via DXP pathway; isopentenyl diphosphate from 1-deoxy-D-xylulose 5-phosphate: step 2/6.</text>
</comment>
<feature type="binding site" evidence="14">
    <location>
        <position position="275"/>
    </location>
    <ligand>
        <name>a divalent metal cation</name>
        <dbReference type="ChEBI" id="CHEBI:60240"/>
    </ligand>
</feature>
<evidence type="ECO:0000313" key="17">
    <source>
        <dbReference type="Proteomes" id="UP000539642"/>
    </source>
</evidence>
<dbReference type="GO" id="GO:0046872">
    <property type="term" value="F:metal ion binding"/>
    <property type="evidence" value="ECO:0007669"/>
    <property type="project" value="UniProtKB-KW"/>
</dbReference>
<feature type="site" description="Transition state stabilizer" evidence="14">
    <location>
        <position position="17"/>
    </location>
</feature>
<dbReference type="EC" id="2.7.7.60" evidence="14"/>
<feature type="site" description="Transition state stabilizer" evidence="14">
    <location>
        <position position="366"/>
    </location>
</feature>
<feature type="site" description="Positions MEP for the nucleophilic attack" evidence="14">
    <location>
        <position position="157"/>
    </location>
</feature>
<feature type="binding site" evidence="14">
    <location>
        <position position="241"/>
    </location>
    <ligand>
        <name>a divalent metal cation</name>
        <dbReference type="ChEBI" id="CHEBI:60240"/>
    </ligand>
</feature>
<dbReference type="HAMAP" id="MF_01520">
    <property type="entry name" value="IspDF"/>
    <property type="match status" value="1"/>
</dbReference>
<dbReference type="Gene3D" id="3.90.550.10">
    <property type="entry name" value="Spore Coat Polysaccharide Biosynthesis Protein SpsA, Chain A"/>
    <property type="match status" value="1"/>
</dbReference>
<dbReference type="InterPro" id="IPR050088">
    <property type="entry name" value="IspD/TarI_cytidylyltransf_bact"/>
</dbReference>
<dbReference type="InterPro" id="IPR026596">
    <property type="entry name" value="IspD/F"/>
</dbReference>
<dbReference type="InterPro" id="IPR020555">
    <property type="entry name" value="MECDP_synthase_CS"/>
</dbReference>
<feature type="site" description="Transition state stabilizer" evidence="14">
    <location>
        <position position="24"/>
    </location>
</feature>
<evidence type="ECO:0000256" key="13">
    <source>
        <dbReference type="ARBA" id="ARBA00023268"/>
    </source>
</evidence>
<dbReference type="HAMAP" id="MF_00107">
    <property type="entry name" value="IspF"/>
    <property type="match status" value="1"/>
</dbReference>
<dbReference type="Proteomes" id="UP000539642">
    <property type="component" value="Unassembled WGS sequence"/>
</dbReference>
<dbReference type="Gene3D" id="3.30.1330.50">
    <property type="entry name" value="2-C-methyl-D-erythritol 2,4-cyclodiphosphate synthase"/>
    <property type="match status" value="1"/>
</dbReference>
<evidence type="ECO:0000256" key="5">
    <source>
        <dbReference type="ARBA" id="ARBA00004787"/>
    </source>
</evidence>
<dbReference type="Pfam" id="PF01128">
    <property type="entry name" value="IspD"/>
    <property type="match status" value="1"/>
</dbReference>
<sequence>MHATAAAIIPAAGSGTRMGLHHPKQFHMLAGSPVLIHTVRAFLANPEICRCIVVVPEAWVERTGSLLHHYGLDPQRLTVCAGGRRRQDSVRAGMAHLDDTIDIVLVHDGARPLVSQDTITRCCRAAREHGVAIAAIPVKDTLKKADANGVVQSTVDRQGLWQAQTPQAMRLSLLQLAYSQAGDEEATDEASLLERAGIPVTIVEGSETNLKITRPEDLRLAELIVHRNTTPPRLRIGHGFDAHRFIADRPLVLGGVTIPHTLGLAGHSDADVVTHALCDALLGAIGARDIGYHFPDSDARFSGMYSITLLEEVIDLVRSKGLALGNADITIICQAPRLAGHIAAMQERLAQSCGVEAEAVNIKATTTEKMGFTGREEGIACHAVVLLHNHPNPSGH</sequence>
<dbReference type="FunFam" id="3.30.1330.50:FF:000001">
    <property type="entry name" value="2-C-methyl-D-erythritol 2,4-cyclodiphosphate synthase"/>
    <property type="match status" value="1"/>
</dbReference>
<proteinExistence type="inferred from homology"/>
<evidence type="ECO:0000256" key="4">
    <source>
        <dbReference type="ARBA" id="ARBA00004709"/>
    </source>
</evidence>
<dbReference type="FunFam" id="3.90.550.10:FF:000003">
    <property type="entry name" value="2-C-methyl-D-erythritol 4-phosphate cytidylyltransferase"/>
    <property type="match status" value="1"/>
</dbReference>
<evidence type="ECO:0000259" key="15">
    <source>
        <dbReference type="Pfam" id="PF02542"/>
    </source>
</evidence>
<dbReference type="NCBIfam" id="TIGR00151">
    <property type="entry name" value="ispF"/>
    <property type="match status" value="1"/>
</dbReference>
<evidence type="ECO:0000313" key="16">
    <source>
        <dbReference type="EMBL" id="MBB5348598.1"/>
    </source>
</evidence>
<keyword evidence="11 14" id="KW-0414">Isoprene biosynthesis</keyword>
<dbReference type="InterPro" id="IPR001228">
    <property type="entry name" value="IspD"/>
</dbReference>
<keyword evidence="9 14" id="KW-0548">Nucleotidyltransferase</keyword>
<dbReference type="EMBL" id="JACHEO010000013">
    <property type="protein sequence ID" value="MBB5348598.1"/>
    <property type="molecule type" value="Genomic_DNA"/>
</dbReference>
<dbReference type="PANTHER" id="PTHR32125:SF4">
    <property type="entry name" value="2-C-METHYL-D-ERYTHRITOL 4-PHOSPHATE CYTIDYLYLTRANSFERASE, CHLOROPLASTIC"/>
    <property type="match status" value="1"/>
</dbReference>
<evidence type="ECO:0000256" key="2">
    <source>
        <dbReference type="ARBA" id="ARBA00001282"/>
    </source>
</evidence>
<feature type="domain" description="2-C-methyl-D-erythritol 2,4-cyclodiphosphate synthase" evidence="15">
    <location>
        <begin position="234"/>
        <end position="387"/>
    </location>
</feature>
<evidence type="ECO:0000256" key="9">
    <source>
        <dbReference type="ARBA" id="ARBA00022695"/>
    </source>
</evidence>
<keyword evidence="8 14" id="KW-0808">Transferase</keyword>
<feature type="site" description="Positions MEP for the nucleophilic attack" evidence="14">
    <location>
        <position position="211"/>
    </location>
</feature>
<feature type="binding site" evidence="14">
    <location>
        <begin position="365"/>
        <end position="368"/>
    </location>
    <ligand>
        <name>4-CDP-2-C-methyl-D-erythritol 2-phosphate</name>
        <dbReference type="ChEBI" id="CHEBI:57919"/>
    </ligand>
</feature>
<dbReference type="GO" id="GO:0050518">
    <property type="term" value="F:2-C-methyl-D-erythritol 4-phosphate cytidylyltransferase activity"/>
    <property type="evidence" value="ECO:0007669"/>
    <property type="project" value="UniProtKB-UniRule"/>
</dbReference>
<comment type="caution">
    <text evidence="14">Lacks conserved residue(s) required for the propagation of feature annotation.</text>
</comment>
<reference evidence="16 17" key="1">
    <citation type="submission" date="2020-08" db="EMBL/GenBank/DDBJ databases">
        <title>Genomic Encyclopedia of Type Strains, Phase IV (KMG-IV): sequencing the most valuable type-strain genomes for metagenomic binning, comparative biology and taxonomic classification.</title>
        <authorList>
            <person name="Goeker M."/>
        </authorList>
    </citation>
    <scope>NUCLEOTIDE SEQUENCE [LARGE SCALE GENOMIC DNA]</scope>
    <source>
        <strain evidence="16 17">DSM 28570</strain>
    </source>
</reference>
<comment type="similarity">
    <text evidence="7">Belongs to the IspD/TarI cytidylyltransferase family. IspD subfamily.</text>
</comment>
<organism evidence="16 17">
    <name type="scientific">Desulfoprunum benzoelyticum</name>
    <dbReference type="NCBI Taxonomy" id="1506996"/>
    <lineage>
        <taxon>Bacteria</taxon>
        <taxon>Pseudomonadati</taxon>
        <taxon>Thermodesulfobacteriota</taxon>
        <taxon>Desulfobulbia</taxon>
        <taxon>Desulfobulbales</taxon>
        <taxon>Desulfobulbaceae</taxon>
        <taxon>Desulfoprunum</taxon>
    </lineage>
</organism>
<feature type="binding site" evidence="14">
    <location>
        <begin position="241"/>
        <end position="243"/>
    </location>
    <ligand>
        <name>4-CDP-2-C-methyl-D-erythritol 2-phosphate</name>
        <dbReference type="ChEBI" id="CHEBI:57919"/>
    </ligand>
</feature>
<feature type="site" description="Transition state stabilizer" evidence="14">
    <location>
        <position position="267"/>
    </location>
</feature>
<feature type="binding site" evidence="14">
    <location>
        <position position="372"/>
    </location>
    <ligand>
        <name>4-CDP-2-C-methyl-D-erythritol 2-phosphate</name>
        <dbReference type="ChEBI" id="CHEBI:57919"/>
    </ligand>
</feature>
<evidence type="ECO:0000256" key="11">
    <source>
        <dbReference type="ARBA" id="ARBA00023229"/>
    </source>
</evidence>
<evidence type="ECO:0000256" key="14">
    <source>
        <dbReference type="HAMAP-Rule" id="MF_01520"/>
    </source>
</evidence>
<keyword evidence="17" id="KW-1185">Reference proteome</keyword>
<dbReference type="Pfam" id="PF02542">
    <property type="entry name" value="YgbB"/>
    <property type="match status" value="1"/>
</dbReference>
<dbReference type="CDD" id="cd00554">
    <property type="entry name" value="MECDP_synthase"/>
    <property type="match status" value="1"/>
</dbReference>
<keyword evidence="12 14" id="KW-0456">Lyase</keyword>
<evidence type="ECO:0000256" key="6">
    <source>
        <dbReference type="ARBA" id="ARBA00008480"/>
    </source>
</evidence>
<dbReference type="GO" id="GO:0019288">
    <property type="term" value="P:isopentenyl diphosphate biosynthetic process, methylerythritol 4-phosphate pathway"/>
    <property type="evidence" value="ECO:0007669"/>
    <property type="project" value="UniProtKB-UniRule"/>
</dbReference>
<feature type="binding site" evidence="14">
    <location>
        <position position="243"/>
    </location>
    <ligand>
        <name>a divalent metal cation</name>
        <dbReference type="ChEBI" id="CHEBI:60240"/>
    </ligand>
</feature>
<evidence type="ECO:0000256" key="12">
    <source>
        <dbReference type="ARBA" id="ARBA00023239"/>
    </source>
</evidence>
<dbReference type="CDD" id="cd02516">
    <property type="entry name" value="CDP-ME_synthetase"/>
    <property type="match status" value="1"/>
</dbReference>
<feature type="binding site" evidence="14">
    <location>
        <begin position="289"/>
        <end position="291"/>
    </location>
    <ligand>
        <name>4-CDP-2-C-methyl-D-erythritol 2-phosphate</name>
        <dbReference type="ChEBI" id="CHEBI:57919"/>
    </ligand>
</feature>
<comment type="catalytic activity">
    <reaction evidence="1 14">
        <text>4-CDP-2-C-methyl-D-erythritol 2-phosphate = 2-C-methyl-D-erythritol 2,4-cyclic diphosphate + CMP</text>
        <dbReference type="Rhea" id="RHEA:23864"/>
        <dbReference type="ChEBI" id="CHEBI:57919"/>
        <dbReference type="ChEBI" id="CHEBI:58483"/>
        <dbReference type="ChEBI" id="CHEBI:60377"/>
        <dbReference type="EC" id="4.6.1.12"/>
    </reaction>
</comment>
<comment type="pathway">
    <text evidence="4 14">Isoprenoid biosynthesis; isopentenyl diphosphate biosynthesis via DXP pathway; isopentenyl diphosphate from 1-deoxy-D-xylulose 5-phosphate: step 4/6.</text>
</comment>
<feature type="binding site" evidence="14">
    <location>
        <begin position="294"/>
        <end position="298"/>
    </location>
    <ligand>
        <name>4-CDP-2-C-methyl-D-erythritol 2-phosphate</name>
        <dbReference type="ChEBI" id="CHEBI:57919"/>
    </ligand>
</feature>
<dbReference type="InterPro" id="IPR029044">
    <property type="entry name" value="Nucleotide-diphossugar_trans"/>
</dbReference>
<dbReference type="NCBIfam" id="TIGR00453">
    <property type="entry name" value="ispD"/>
    <property type="match status" value="1"/>
</dbReference>
<dbReference type="InterPro" id="IPR003526">
    <property type="entry name" value="MECDP_synthase"/>
</dbReference>
<dbReference type="HAMAP" id="MF_00108">
    <property type="entry name" value="IspD"/>
    <property type="match status" value="1"/>
</dbReference>
<feature type="binding site" evidence="14">
    <location>
        <begin position="267"/>
        <end position="268"/>
    </location>
    <ligand>
        <name>4-CDP-2-C-methyl-D-erythritol 2-phosphate</name>
        <dbReference type="ChEBI" id="CHEBI:57919"/>
    </ligand>
</feature>
<dbReference type="GO" id="GO:0016114">
    <property type="term" value="P:terpenoid biosynthetic process"/>
    <property type="evidence" value="ECO:0007669"/>
    <property type="project" value="InterPro"/>
</dbReference>
<comment type="caution">
    <text evidence="16">The sequence shown here is derived from an EMBL/GenBank/DDBJ whole genome shotgun (WGS) entry which is preliminary data.</text>
</comment>
<feature type="binding site" evidence="14">
    <location>
        <position position="375"/>
    </location>
    <ligand>
        <name>4-CDP-2-C-methyl-D-erythritol 2-phosphate</name>
        <dbReference type="ChEBI" id="CHEBI:57919"/>
    </ligand>
</feature>
<dbReference type="SUPFAM" id="SSF53448">
    <property type="entry name" value="Nucleotide-diphospho-sugar transferases"/>
    <property type="match status" value="1"/>
</dbReference>
<dbReference type="RefSeq" id="WP_183351439.1">
    <property type="nucleotide sequence ID" value="NZ_JACHEO010000013.1"/>
</dbReference>
<dbReference type="PANTHER" id="PTHR32125">
    <property type="entry name" value="2-C-METHYL-D-ERYTHRITOL 4-PHOSPHATE CYTIDYLYLTRANSFERASE, CHLOROPLASTIC"/>
    <property type="match status" value="1"/>
</dbReference>
<protein>
    <recommendedName>
        <fullName evidence="14">Bifunctional enzyme IspD/IspF</fullName>
    </recommendedName>
    <domain>
        <recommendedName>
            <fullName evidence="14">2-C-methyl-D-erythritol 4-phosphate cytidylyltransferase</fullName>
            <ecNumber evidence="14">2.7.7.60</ecNumber>
        </recommendedName>
        <alternativeName>
            <fullName evidence="14">4-diphosphocytidyl-2C-methyl-D-erythritol synthase</fullName>
        </alternativeName>
        <alternativeName>
            <fullName evidence="14">MEP cytidylyltransferase</fullName>
            <shortName evidence="14">MCT</shortName>
        </alternativeName>
    </domain>
    <domain>
        <recommendedName>
            <fullName evidence="14">2-C-methyl-D-erythritol 2,4-cyclodiphosphate synthase</fullName>
            <shortName evidence="14">MECDP-synthase</shortName>
            <shortName evidence="14">MECPP-synthase</shortName>
            <shortName evidence="14">MECPS</shortName>
            <ecNumber evidence="14">4.6.1.12</ecNumber>
        </recommendedName>
    </domain>
</protein>
<dbReference type="InterPro" id="IPR018294">
    <property type="entry name" value="ISPD_synthase_CS"/>
</dbReference>
<comment type="catalytic activity">
    <reaction evidence="2 14">
        <text>2-C-methyl-D-erythritol 4-phosphate + CTP + H(+) = 4-CDP-2-C-methyl-D-erythritol + diphosphate</text>
        <dbReference type="Rhea" id="RHEA:13429"/>
        <dbReference type="ChEBI" id="CHEBI:15378"/>
        <dbReference type="ChEBI" id="CHEBI:33019"/>
        <dbReference type="ChEBI" id="CHEBI:37563"/>
        <dbReference type="ChEBI" id="CHEBI:57823"/>
        <dbReference type="ChEBI" id="CHEBI:58262"/>
        <dbReference type="EC" id="2.7.7.60"/>
    </reaction>
</comment>
<keyword evidence="10 14" id="KW-0479">Metal-binding</keyword>
<gene>
    <name evidence="14" type="primary">ispDF</name>
    <name evidence="16" type="ORF">HNQ81_002334</name>
</gene>
<feature type="region of interest" description="2-C-methyl-D-erythritol 2,4-cyclodiphosphate synthase" evidence="14">
    <location>
        <begin position="235"/>
        <end position="396"/>
    </location>
</feature>
<accession>A0A840V163</accession>
<feature type="region of interest" description="2-C-methyl-D-erythritol 4-phosphate cytidylyltransferase" evidence="14">
    <location>
        <begin position="1"/>
        <end position="234"/>
    </location>
</feature>
<dbReference type="SUPFAM" id="SSF69765">
    <property type="entry name" value="IpsF-like"/>
    <property type="match status" value="1"/>
</dbReference>
<dbReference type="GO" id="GO:0008685">
    <property type="term" value="F:2-C-methyl-D-erythritol 2,4-cyclodiphosphate synthase activity"/>
    <property type="evidence" value="ECO:0007669"/>
    <property type="project" value="UniProtKB-UniRule"/>
</dbReference>
<dbReference type="PROSITE" id="PS01295">
    <property type="entry name" value="ISPD"/>
    <property type="match status" value="1"/>
</dbReference>
<evidence type="ECO:0000256" key="8">
    <source>
        <dbReference type="ARBA" id="ARBA00022679"/>
    </source>
</evidence>
<evidence type="ECO:0000256" key="7">
    <source>
        <dbReference type="ARBA" id="ARBA00009789"/>
    </source>
</evidence>
<keyword evidence="13 14" id="KW-0511">Multifunctional enzyme</keyword>
<dbReference type="EC" id="4.6.1.12" evidence="14"/>